<keyword evidence="7" id="KW-1185">Reference proteome</keyword>
<gene>
    <name evidence="6" type="ORF">QS748_04560</name>
</gene>
<evidence type="ECO:0000256" key="2">
    <source>
        <dbReference type="ARBA" id="ARBA00022692"/>
    </source>
</evidence>
<sequence>MSTVQENYQPKHTILEKVKAKLELTPTAMGGLALGIASLGSAWAMVISQDWVEPVKITSAAIASILILVIALKLIVHFHLFKKELAHPIIGSIVPACAMSTMVVAQSLFKVMPEVAPMLWLSAIICHIILLVGFIANRIIDFELEHMVPSWFVPPVGIIVAAVTSHGMNFDGLVYWLFIFGIGCYAIVLPAMLYRLIFKALIPDTALPTFAIMAAPASLALAGYLSITSQPDPLLLLVLAPLGVFMTGLVYIGFIRLLRLPFSPAYASFTFPMVIGATALIKLTGWLLINNFVWLARVTDNLAWIELIIATGIVSYVTFRYVFHYLIEPLLSTSR</sequence>
<evidence type="ECO:0000256" key="3">
    <source>
        <dbReference type="ARBA" id="ARBA00022989"/>
    </source>
</evidence>
<evidence type="ECO:0000256" key="5">
    <source>
        <dbReference type="SAM" id="Phobius"/>
    </source>
</evidence>
<feature type="transmembrane region" description="Helical" evidence="5">
    <location>
        <begin position="301"/>
        <end position="323"/>
    </location>
</feature>
<name>A0AA90NXH4_9GAMM</name>
<dbReference type="Gene3D" id="1.50.10.150">
    <property type="entry name" value="Voltage-dependent anion channel"/>
    <property type="match status" value="1"/>
</dbReference>
<evidence type="ECO:0000313" key="7">
    <source>
        <dbReference type="Proteomes" id="UP001178148"/>
    </source>
</evidence>
<keyword evidence="3 5" id="KW-1133">Transmembrane helix</keyword>
<feature type="transmembrane region" description="Helical" evidence="5">
    <location>
        <begin position="24"/>
        <end position="45"/>
    </location>
</feature>
<evidence type="ECO:0000256" key="4">
    <source>
        <dbReference type="ARBA" id="ARBA00023136"/>
    </source>
</evidence>
<dbReference type="GO" id="GO:0046583">
    <property type="term" value="F:monoatomic cation efflux transmembrane transporter activity"/>
    <property type="evidence" value="ECO:0007669"/>
    <property type="project" value="TreeGrafter"/>
</dbReference>
<dbReference type="Proteomes" id="UP001178148">
    <property type="component" value="Unassembled WGS sequence"/>
</dbReference>
<reference evidence="6 7" key="1">
    <citation type="journal article" date="2023" name="bioRxiv">
        <title>An intranuclear bacterial parasite of deep-sea mussels expresses apoptosis inhibitors acquired from its host.</title>
        <authorList>
            <person name="Gonzalez Porras M.A."/>
            <person name="Assie A."/>
            <person name="Tietjen M."/>
            <person name="Violette M."/>
            <person name="Kleiner M."/>
            <person name="Gruber-Vodicka H."/>
            <person name="Dubilier N."/>
            <person name="Leisch N."/>
        </authorList>
    </citation>
    <scope>NUCLEOTIDE SEQUENCE [LARGE SCALE GENOMIC DNA]</scope>
    <source>
        <strain evidence="6">IAP13</strain>
    </source>
</reference>
<dbReference type="GO" id="GO:0005886">
    <property type="term" value="C:plasma membrane"/>
    <property type="evidence" value="ECO:0007669"/>
    <property type="project" value="TreeGrafter"/>
</dbReference>
<dbReference type="PANTHER" id="PTHR37955">
    <property type="entry name" value="TELLURITE RESISTANCE PROTEIN TEHA"/>
    <property type="match status" value="1"/>
</dbReference>
<keyword evidence="4 5" id="KW-0472">Membrane</keyword>
<dbReference type="PANTHER" id="PTHR37955:SF1">
    <property type="entry name" value="DEP DOMAIN-CONTAINING PROTEIN"/>
    <property type="match status" value="1"/>
</dbReference>
<organism evidence="6 7">
    <name type="scientific">Candidatus Endonucleibacter bathymodioli</name>
    <dbReference type="NCBI Taxonomy" id="539814"/>
    <lineage>
        <taxon>Bacteria</taxon>
        <taxon>Pseudomonadati</taxon>
        <taxon>Pseudomonadota</taxon>
        <taxon>Gammaproteobacteria</taxon>
        <taxon>Oceanospirillales</taxon>
        <taxon>Endozoicomonadaceae</taxon>
        <taxon>Candidatus Endonucleibacter</taxon>
    </lineage>
</organism>
<dbReference type="Pfam" id="PF03595">
    <property type="entry name" value="SLAC1"/>
    <property type="match status" value="1"/>
</dbReference>
<feature type="transmembrane region" description="Helical" evidence="5">
    <location>
        <begin position="148"/>
        <end position="167"/>
    </location>
</feature>
<feature type="transmembrane region" description="Helical" evidence="5">
    <location>
        <begin position="115"/>
        <end position="136"/>
    </location>
</feature>
<accession>A0AA90NXH4</accession>
<comment type="subcellular location">
    <subcellularLocation>
        <location evidence="1">Membrane</location>
        <topology evidence="1">Multi-pass membrane protein</topology>
    </subcellularLocation>
</comment>
<feature type="transmembrane region" description="Helical" evidence="5">
    <location>
        <begin position="173"/>
        <end position="194"/>
    </location>
</feature>
<evidence type="ECO:0000256" key="1">
    <source>
        <dbReference type="ARBA" id="ARBA00004141"/>
    </source>
</evidence>
<comment type="caution">
    <text evidence="6">The sequence shown here is derived from an EMBL/GenBank/DDBJ whole genome shotgun (WGS) entry which is preliminary data.</text>
</comment>
<feature type="transmembrane region" description="Helical" evidence="5">
    <location>
        <begin position="206"/>
        <end position="227"/>
    </location>
</feature>
<keyword evidence="2 5" id="KW-0812">Transmembrane</keyword>
<dbReference type="InterPro" id="IPR038665">
    <property type="entry name" value="Voltage-dep_anion_channel_sf"/>
</dbReference>
<proteinExistence type="predicted"/>
<protein>
    <submittedName>
        <fullName evidence="6">TDT family transporter</fullName>
    </submittedName>
</protein>
<dbReference type="CDD" id="cd09325">
    <property type="entry name" value="TDT_C4-dicarb_trans"/>
    <property type="match status" value="1"/>
</dbReference>
<feature type="transmembrane region" description="Helical" evidence="5">
    <location>
        <begin position="233"/>
        <end position="254"/>
    </location>
</feature>
<dbReference type="EMBL" id="JASXSV010000005">
    <property type="protein sequence ID" value="MDP0588486.1"/>
    <property type="molecule type" value="Genomic_DNA"/>
</dbReference>
<dbReference type="AlphaFoldDB" id="A0AA90NXH4"/>
<dbReference type="InterPro" id="IPR052951">
    <property type="entry name" value="Tellurite_res_ion_channel"/>
</dbReference>
<feature type="transmembrane region" description="Helical" evidence="5">
    <location>
        <begin position="57"/>
        <end position="76"/>
    </location>
</feature>
<feature type="transmembrane region" description="Helical" evidence="5">
    <location>
        <begin position="88"/>
        <end position="109"/>
    </location>
</feature>
<feature type="transmembrane region" description="Helical" evidence="5">
    <location>
        <begin position="266"/>
        <end position="289"/>
    </location>
</feature>
<evidence type="ECO:0000313" key="6">
    <source>
        <dbReference type="EMBL" id="MDP0588486.1"/>
    </source>
</evidence>
<dbReference type="InterPro" id="IPR004695">
    <property type="entry name" value="SLAC1/Mae1/Ssu1/TehA"/>
</dbReference>